<dbReference type="InterPro" id="IPR027417">
    <property type="entry name" value="P-loop_NTPase"/>
</dbReference>
<dbReference type="PANTHER" id="PTHR30305">
    <property type="entry name" value="PROTEIN YJDM-RELATED"/>
    <property type="match status" value="1"/>
</dbReference>
<feature type="domain" description="HPr kinase/phosphorylase C-terminal" evidence="1">
    <location>
        <begin position="8"/>
        <end position="84"/>
    </location>
</feature>
<dbReference type="PANTHER" id="PTHR30305:SF1">
    <property type="entry name" value="HPR KINASE_PHOSPHORYLASE"/>
    <property type="match status" value="1"/>
</dbReference>
<comment type="caution">
    <text evidence="2">The sequence shown here is derived from an EMBL/GenBank/DDBJ whole genome shotgun (WGS) entry which is preliminary data.</text>
</comment>
<keyword evidence="3" id="KW-1185">Reference proteome</keyword>
<reference evidence="3" key="1">
    <citation type="journal article" date="2019" name="Int. J. Syst. Evol. Microbiol.">
        <title>The Global Catalogue of Microorganisms (GCM) 10K type strain sequencing project: providing services to taxonomists for standard genome sequencing and annotation.</title>
        <authorList>
            <consortium name="The Broad Institute Genomics Platform"/>
            <consortium name="The Broad Institute Genome Sequencing Center for Infectious Disease"/>
            <person name="Wu L."/>
            <person name="Ma J."/>
        </authorList>
    </citation>
    <scope>NUCLEOTIDE SEQUENCE [LARGE SCALE GENOMIC DNA]</scope>
    <source>
        <strain evidence="3">KCTC 42739</strain>
    </source>
</reference>
<dbReference type="GO" id="GO:0016301">
    <property type="term" value="F:kinase activity"/>
    <property type="evidence" value="ECO:0007669"/>
    <property type="project" value="UniProtKB-KW"/>
</dbReference>
<sequence>MTATAGTSETRHVSAVAIGGRAVLIAGPSGAGKSDLALRLIDRGATLVSDDYTVLSREDDRLVARAPATIAGQIEVRGLGIVSLGHLPCAPVALLVRLDRPVERMPERADEMIAGVAIPMIALSGLEPSAPIKVELALAGTGN</sequence>
<dbReference type="RefSeq" id="WP_261294126.1">
    <property type="nucleotide sequence ID" value="NZ_JANQBK010000005.1"/>
</dbReference>
<accession>A0ABV7SW83</accession>
<dbReference type="CDD" id="cd01918">
    <property type="entry name" value="HprK_C"/>
    <property type="match status" value="1"/>
</dbReference>
<gene>
    <name evidence="2" type="ORF">ACFONA_11310</name>
</gene>
<organism evidence="2 3">
    <name type="scientific">Sphingomonas hylomeconis</name>
    <dbReference type="NCBI Taxonomy" id="1395958"/>
    <lineage>
        <taxon>Bacteria</taxon>
        <taxon>Pseudomonadati</taxon>
        <taxon>Pseudomonadota</taxon>
        <taxon>Alphaproteobacteria</taxon>
        <taxon>Sphingomonadales</taxon>
        <taxon>Sphingomonadaceae</taxon>
        <taxon>Sphingomonas</taxon>
    </lineage>
</organism>
<dbReference type="Pfam" id="PF07475">
    <property type="entry name" value="Hpr_kinase_C"/>
    <property type="match status" value="1"/>
</dbReference>
<dbReference type="EMBL" id="JBHRXP010000007">
    <property type="protein sequence ID" value="MFC3580753.1"/>
    <property type="molecule type" value="Genomic_DNA"/>
</dbReference>
<dbReference type="SUPFAM" id="SSF53795">
    <property type="entry name" value="PEP carboxykinase-like"/>
    <property type="match status" value="1"/>
</dbReference>
<evidence type="ECO:0000313" key="3">
    <source>
        <dbReference type="Proteomes" id="UP001595713"/>
    </source>
</evidence>
<protein>
    <submittedName>
        <fullName evidence="2">HPr kinase/phosphorylase</fullName>
    </submittedName>
</protein>
<proteinExistence type="predicted"/>
<evidence type="ECO:0000313" key="2">
    <source>
        <dbReference type="EMBL" id="MFC3580753.1"/>
    </source>
</evidence>
<keyword evidence="2" id="KW-0418">Kinase</keyword>
<keyword evidence="2" id="KW-0808">Transferase</keyword>
<dbReference type="Gene3D" id="3.40.50.300">
    <property type="entry name" value="P-loop containing nucleotide triphosphate hydrolases"/>
    <property type="match status" value="1"/>
</dbReference>
<dbReference type="InterPro" id="IPR011104">
    <property type="entry name" value="Hpr_kin/Pase_C"/>
</dbReference>
<name>A0ABV7SW83_9SPHN</name>
<evidence type="ECO:0000259" key="1">
    <source>
        <dbReference type="Pfam" id="PF07475"/>
    </source>
</evidence>
<dbReference type="Proteomes" id="UP001595713">
    <property type="component" value="Unassembled WGS sequence"/>
</dbReference>